<organism evidence="1 2">
    <name type="scientific">Rattus norvegicus</name>
    <name type="common">Rat</name>
    <dbReference type="NCBI Taxonomy" id="10116"/>
    <lineage>
        <taxon>Eukaryota</taxon>
        <taxon>Metazoa</taxon>
        <taxon>Chordata</taxon>
        <taxon>Craniata</taxon>
        <taxon>Vertebrata</taxon>
        <taxon>Euteleostomi</taxon>
        <taxon>Mammalia</taxon>
        <taxon>Eutheria</taxon>
        <taxon>Euarchontoglires</taxon>
        <taxon>Glires</taxon>
        <taxon>Rodentia</taxon>
        <taxon>Myomorpha</taxon>
        <taxon>Muroidea</taxon>
        <taxon>Muridae</taxon>
        <taxon>Murinae</taxon>
        <taxon>Rattus</taxon>
    </lineage>
</organism>
<dbReference type="Proteomes" id="UP000234681">
    <property type="component" value="Chromosome 10"/>
</dbReference>
<dbReference type="EMBL" id="CH473948">
    <property type="protein sequence ID" value="EDM04859.1"/>
    <property type="molecule type" value="Genomic_DNA"/>
</dbReference>
<proteinExistence type="predicted"/>
<reference evidence="1 2" key="1">
    <citation type="submission" date="2005-07" db="EMBL/GenBank/DDBJ databases">
        <authorList>
            <person name="Mural R.J."/>
            <person name="Li P.W."/>
            <person name="Adams M.D."/>
            <person name="Amanatides P.G."/>
            <person name="Baden-Tillson H."/>
            <person name="Barnstead M."/>
            <person name="Chin S.H."/>
            <person name="Dew I."/>
            <person name="Evans C.A."/>
            <person name="Ferriera S."/>
            <person name="Flanigan M."/>
            <person name="Fosler C."/>
            <person name="Glodek A."/>
            <person name="Gu Z."/>
            <person name="Holt R.A."/>
            <person name="Jennings D."/>
            <person name="Kraft C.L."/>
            <person name="Lu F."/>
            <person name="Nguyen T."/>
            <person name="Nusskern D.R."/>
            <person name="Pfannkoch C.M."/>
            <person name="Sitter C."/>
            <person name="Sutton G.G."/>
            <person name="Venter J.C."/>
            <person name="Wang Z."/>
            <person name="Woodage T."/>
            <person name="Zheng X.H."/>
            <person name="Zhong F."/>
        </authorList>
    </citation>
    <scope>NUCLEOTIDE SEQUENCE [LARGE SCALE GENOMIC DNA]</scope>
    <source>
        <strain>BN</strain>
        <strain evidence="2">Sprague-Dawley</strain>
    </source>
</reference>
<dbReference type="AlphaFoldDB" id="A6HFQ4"/>
<accession>A6HFQ4</accession>
<gene>
    <name evidence="1" type="ORF">rCG_32841</name>
</gene>
<evidence type="ECO:0000313" key="1">
    <source>
        <dbReference type="EMBL" id="EDM04859.1"/>
    </source>
</evidence>
<protein>
    <submittedName>
        <fullName evidence="1">RCG32841</fullName>
    </submittedName>
</protein>
<sequence>MTRVGLGASGSPDILSCLS</sequence>
<evidence type="ECO:0000313" key="2">
    <source>
        <dbReference type="Proteomes" id="UP000234681"/>
    </source>
</evidence>
<name>A6HFQ4_RAT</name>